<keyword evidence="3" id="KW-1185">Reference proteome</keyword>
<keyword evidence="1" id="KW-0732">Signal</keyword>
<evidence type="ECO:0000256" key="1">
    <source>
        <dbReference type="SAM" id="SignalP"/>
    </source>
</evidence>
<dbReference type="EMBL" id="JACGCM010000750">
    <property type="protein sequence ID" value="KAF6167372.1"/>
    <property type="molecule type" value="Genomic_DNA"/>
</dbReference>
<dbReference type="Proteomes" id="UP000541444">
    <property type="component" value="Unassembled WGS sequence"/>
</dbReference>
<gene>
    <name evidence="2" type="ORF">GIB67_020678</name>
</gene>
<sequence length="86" mass="9706">MISWQIRFPVLCLNCIFFFFFDVVSPALLEAARKFNVNDISSRVATGFSSGRKNGLFQIATVKNLDYCMGTDSSLIGRKVKEMWGT</sequence>
<organism evidence="2 3">
    <name type="scientific">Kingdonia uniflora</name>
    <dbReference type="NCBI Taxonomy" id="39325"/>
    <lineage>
        <taxon>Eukaryota</taxon>
        <taxon>Viridiplantae</taxon>
        <taxon>Streptophyta</taxon>
        <taxon>Embryophyta</taxon>
        <taxon>Tracheophyta</taxon>
        <taxon>Spermatophyta</taxon>
        <taxon>Magnoliopsida</taxon>
        <taxon>Ranunculales</taxon>
        <taxon>Circaeasteraceae</taxon>
        <taxon>Kingdonia</taxon>
    </lineage>
</organism>
<evidence type="ECO:0000313" key="3">
    <source>
        <dbReference type="Proteomes" id="UP000541444"/>
    </source>
</evidence>
<dbReference type="AlphaFoldDB" id="A0A7J7NK94"/>
<name>A0A7J7NK94_9MAGN</name>
<reference evidence="2 3" key="1">
    <citation type="journal article" date="2020" name="IScience">
        <title>Genome Sequencing of the Endangered Kingdonia uniflora (Circaeasteraceae, Ranunculales) Reveals Potential Mechanisms of Evolutionary Specialization.</title>
        <authorList>
            <person name="Sun Y."/>
            <person name="Deng T."/>
            <person name="Zhang A."/>
            <person name="Moore M.J."/>
            <person name="Landis J.B."/>
            <person name="Lin N."/>
            <person name="Zhang H."/>
            <person name="Zhang X."/>
            <person name="Huang J."/>
            <person name="Zhang X."/>
            <person name="Sun H."/>
            <person name="Wang H."/>
        </authorList>
    </citation>
    <scope>NUCLEOTIDE SEQUENCE [LARGE SCALE GENOMIC DNA]</scope>
    <source>
        <strain evidence="2">TB1705</strain>
        <tissue evidence="2">Leaf</tissue>
    </source>
</reference>
<evidence type="ECO:0000313" key="2">
    <source>
        <dbReference type="EMBL" id="KAF6167372.1"/>
    </source>
</evidence>
<feature type="chain" id="PRO_5029846263" evidence="1">
    <location>
        <begin position="27"/>
        <end position="86"/>
    </location>
</feature>
<feature type="signal peptide" evidence="1">
    <location>
        <begin position="1"/>
        <end position="26"/>
    </location>
</feature>
<comment type="caution">
    <text evidence="2">The sequence shown here is derived from an EMBL/GenBank/DDBJ whole genome shotgun (WGS) entry which is preliminary data.</text>
</comment>
<accession>A0A7J7NK94</accession>
<proteinExistence type="predicted"/>
<protein>
    <submittedName>
        <fullName evidence="2">Uncharacterized protein</fullName>
    </submittedName>
</protein>